<evidence type="ECO:0000259" key="5">
    <source>
        <dbReference type="Pfam" id="PF17167"/>
    </source>
</evidence>
<dbReference type="SMART" id="SM01068">
    <property type="entry name" value="CBM_X"/>
    <property type="match status" value="2"/>
</dbReference>
<keyword evidence="2" id="KW-0808">Transferase</keyword>
<dbReference type="InterPro" id="IPR008928">
    <property type="entry name" value="6-hairpin_glycosidase_sf"/>
</dbReference>
<dbReference type="Gene3D" id="2.70.98.40">
    <property type="entry name" value="Glycoside hydrolase, family 65, N-terminal domain"/>
    <property type="match status" value="2"/>
</dbReference>
<evidence type="ECO:0000256" key="1">
    <source>
        <dbReference type="ARBA" id="ARBA00022676"/>
    </source>
</evidence>
<dbReference type="GO" id="GO:0016757">
    <property type="term" value="F:glycosyltransferase activity"/>
    <property type="evidence" value="ECO:0007669"/>
    <property type="project" value="UniProtKB-KW"/>
</dbReference>
<dbReference type="InterPro" id="IPR033432">
    <property type="entry name" value="GH94_catalytic"/>
</dbReference>
<dbReference type="GO" id="GO:0030246">
    <property type="term" value="F:carbohydrate binding"/>
    <property type="evidence" value="ECO:0007669"/>
    <property type="project" value="InterPro"/>
</dbReference>
<dbReference type="Pfam" id="PF10091">
    <property type="entry name" value="Glycoamylase"/>
    <property type="match status" value="1"/>
</dbReference>
<dbReference type="RefSeq" id="WP_094397558.1">
    <property type="nucleotide sequence ID" value="NZ_MINB01000013.1"/>
</dbReference>
<dbReference type="PANTHER" id="PTHR37469:SF2">
    <property type="entry name" value="CELLOBIONIC ACID PHOSPHORYLASE"/>
    <property type="match status" value="1"/>
</dbReference>
<dbReference type="InterPro" id="IPR012341">
    <property type="entry name" value="6hp_glycosidase-like_sf"/>
</dbReference>
<gene>
    <name evidence="6" type="primary">cbm2</name>
    <name evidence="6" type="ORF">Thert_02183</name>
</gene>
<dbReference type="PANTHER" id="PTHR37469">
    <property type="entry name" value="CELLOBIONIC ACID PHOSPHORYLASE-RELATED"/>
    <property type="match status" value="1"/>
</dbReference>
<dbReference type="GO" id="GO:0005975">
    <property type="term" value="P:carbohydrate metabolic process"/>
    <property type="evidence" value="ECO:0007669"/>
    <property type="project" value="InterPro"/>
</dbReference>
<dbReference type="Pfam" id="PF17167">
    <property type="entry name" value="Glyco_hydro_94"/>
    <property type="match status" value="1"/>
</dbReference>
<dbReference type="InterPro" id="IPR052047">
    <property type="entry name" value="GH94_Enzymes"/>
</dbReference>
<dbReference type="InterPro" id="IPR037824">
    <property type="entry name" value="GH94N_2_NdvB"/>
</dbReference>
<evidence type="ECO:0000259" key="4">
    <source>
        <dbReference type="Pfam" id="PF10091"/>
    </source>
</evidence>
<dbReference type="InterPro" id="IPR037018">
    <property type="entry name" value="GH65_N"/>
</dbReference>
<sequence length="2874" mass="329733">MEFITFVHILIGALLILFLLMIFNRYSKKNNYEERDLHDVLLNHDELMRHAQDLAQNHYVMKDTKLNYMLIPRMNKSYSYIKSVYRNINMAGETQSISQDAEWLLDNFYIIEEQVKEIRKSLSKGYYSGLPGLKNSILKGYPRVYAIALELVSHTDGRIDEDTIVDFINAYQSKSLLSSGELWALGLMIRIALIENIKRSSEKIVITQKQWNKADEVANIIFANRNMTFDDVKKLIHDKVLTVGRIPTSFFERLLQRIRMEGDDSTILVQYIDRILQEYDTNISDIVELDHQILAARQVAIGNAITSLKYVSTLDWAQIFEKLSNVEQILRQDPDGTYEMMDFESRDYYRHEIEEIAKRYNTSETYVARKALECAKEVLNDNNKPGYINHVGFYIIGKGRSILESKIGHKKNNLKLNRIVKKHIAVFYISSIIALTILIAAALSVLLIMKGANVAYAATLAAISIIPVSEIVVQAVNWVIIHVKKPTIIPKIELKNGIPEESATMVIIPTLLTSVKRVKELLSQLEVIYISNKEDNLYFAVVGDFKDAKKEKLDDDEEIINSALQGIRELNGKYSKGKDIFFYFHRKRVFCEMQNAYMGWERKRGAIIEFNELLNGSKETNFYIKSVSVEDLPSIKYVITLDADTNLIMDTAKKLIGTMMHPLNKAVIDRERNIIVEGYGLLQPRIGVDIVSSSSSIFSAIFAGYGGIDPYTTAVSDVYQDLFGEGIFTGKGIYDVAVFRNILKDLIPDNSVLSHDLLEGSFVRTGLVTDILLIDGFPSKYNSYMMRLHRWVRGDWQLLPWLAKRIRTRNGDYIENPLSIISKWKIIDNLRRSLVAPFTLLLLFIGILLPINNMLTYLLVLLVMFAPFIAGVIDILIGKIRSRSNNRDNLFTNSIKNTFYTGALQFAFLPYQSYMMMDAIIRTLYRVYISKKNLLEWITAADMERRLKNDFLSFLSKMWISILVGFIFILSSAYFKPGMLYYSVITALIWIVSPFIAFKISCPIVEHESTLEQSDIRELRRLARKTWRYFEDFATEQDNYLPPDNFQLDPYAGVARRTSPTNIGLYLSSTISARDFGYITTSEMIDRIEKTVSTIEKMEKWHGHLYNWYKTDSLEPLKPYYVSTVDSGNLVGYMIVLKEGLKEVLDKPLTENLRDGLLDLINILNEGVKNKKIKFEMPNRDYTVCDWYQQLKRLKNELDGIKLDDEDGWYPKTVETVDSFIKELEDLLPIVEKENEYEKLFDLNNDISLNSLKVRYKEIIDSHASMEAEEFIEPYKKITSLIDRVHDLIGRLSNLVEKTEFRPLFDTRRQLFSIGYNIEDEKLTKSYYDLFASEARQASFIAIAKKEIDVKHWFRMGRMVTVENYLRGLVSWSGTMFEYFMPLLIMKNYKNTLLDQTYKFVIVMQKKYAKKYDIPWGISESGFYSFDIKLNYQYKAFGVPWLGLKRGLSHDIVIAPYGTMLALQIDPQSVVKNIKKLKELGMEGKYGFYEAIDFTPERMPYGKKYAIVKSFMSHHLGMSMLALNNFINKNVMQKRFHSDPYIKSVEILLQERVPDGTMLLKEEIEAQREFEEPKREEVKTVRVIEELDSFLPQVHILSNGDYSVLLTDRGTGYSKKEGTNITRWKNSLDEIHGTFIFVQNTNSNTTWSTTYAPFYAKDEKYKVVFKQDMAKFIKKVGNIDTETEVIVSPEDNVEIRRVTLKNHSSHSRTLEVTSYFEPVLSDINADIAHPAFNKLFIKTEILFDSDMIVANRRPRDLGKSSLWAAHAVSVEGGETIGDTQFETDRTKFIGRGRTLRNPRALEADRPLSNSDGPVLDPVMSLRKRIKLEPNQAARVIFITAVAESKSEVVKLANKYKNAGATERAFEMSVSRSKVELDYLNLKSDELGLFQQMLPHIIYLSPVRMKKVDYLLKNRKGQSGLWAYGISGDIPIVLLEISKKEEIPILKQLLKAHEYWRMKGLYVDLVILNNDKGGYIDALGDKIKDVISSSFAYNIIGEYGGVFLLNKSNLKDEDYILLNTVARLSLTADMPIERQLEYDAGEKDSKSKLLDIKNAEKNYPVSLPENIPLYYSNGYGGFSMDGHKYVIDLDGDKETPMPWLNVISNYKFGFQVSESGSGYTWSENSREYKITPWSNDPVLDESGEILYIRDDLTGAFWTITAKPIRDGGQYIAEHGFGHSLFKHVCSGISHEMLEFVPMNDTVKISLVKLKNISGEKRMLSLYYYVKPVLGVFENLTSPYIVTEMNKDMNALLMRNVFNEDFLGRISFVSASHKIQSYTGNLSEFLGPDFDTKRPESLKRESLSNNVGVGFSPCAAVQINVDLEENEEKELVFLLGTGMSTDDVNRIINYYKNLDNVKEALSYVDTFWNNFVGTIQVNTPDKSMDLLLNGWLLYQTISCRIWARSAFYQSGGAYGFRDQLQDTMNVVYVAPELTRAQILNACAHQFKEGDVLHWWHPGTDRGIRTKYSDDLLWLPYAVADYVSVTGDTEILNVKMPFLDEELLKDEEDERYGKPVVSDEVATVYEHCIRAIEHSLKFGQHGIPLMGSGDWNDGMNMVGNKGKGESIWLGWFMYVTLKKFIQVCIENNDYERVEKYKKVADDIIESIEKHGWDGSWYRRAYFDSGIPLGSSQNNECKIDSIAQSWAAISGAAKWERVKEALDALENYLIDYDNAIIKLLSPPFDKGDLNPGYIKGYVPGVRENGGQYTHAAIWAIMAYAVVGDGDKAYRLYSMINPINHSRTPIENSKYKVEPYVMAADVYAVEPNTGRGGWTWYTGSSGWMYRVAIEHILGFKKEKNMLIINPCVPKDWTKYKIEYIYRNNTKYIIQVENPERINRGVQEVNVDGKIVDGNKIALKDDGQIHQVSVMMGTKISVKA</sequence>
<protein>
    <submittedName>
        <fullName evidence="6">Putative carbohydrate binding domain</fullName>
    </submittedName>
</protein>
<evidence type="ECO:0000256" key="2">
    <source>
        <dbReference type="ARBA" id="ARBA00022679"/>
    </source>
</evidence>
<dbReference type="EMBL" id="CP016893">
    <property type="protein sequence ID" value="AST58113.1"/>
    <property type="molecule type" value="Genomic_DNA"/>
</dbReference>
<feature type="domain" description="Glycosyl hydrolase 94 supersandwich" evidence="3">
    <location>
        <begin position="2083"/>
        <end position="2351"/>
    </location>
</feature>
<dbReference type="Gene3D" id="2.60.420.10">
    <property type="entry name" value="Maltose phosphorylase, domain 3"/>
    <property type="match status" value="1"/>
</dbReference>
<proteinExistence type="predicted"/>
<evidence type="ECO:0000259" key="3">
    <source>
        <dbReference type="Pfam" id="PF06165"/>
    </source>
</evidence>
<evidence type="ECO:0000313" key="7">
    <source>
        <dbReference type="Proteomes" id="UP000214975"/>
    </source>
</evidence>
<dbReference type="Pfam" id="PF06165">
    <property type="entry name" value="GH94_b-supersand"/>
    <property type="match status" value="2"/>
</dbReference>
<accession>A0A223I064</accession>
<feature type="domain" description="Glycosyl hydrolase 94 catalytic" evidence="5">
    <location>
        <begin position="2365"/>
        <end position="2789"/>
    </location>
</feature>
<feature type="domain" description="Glycosyl hydrolase 94 supersandwich" evidence="3">
    <location>
        <begin position="1585"/>
        <end position="1857"/>
    </location>
</feature>
<dbReference type="SUPFAM" id="SSF48208">
    <property type="entry name" value="Six-hairpin glycosidases"/>
    <property type="match status" value="1"/>
</dbReference>
<dbReference type="InterPro" id="IPR011013">
    <property type="entry name" value="Gal_mutarotase_sf_dom"/>
</dbReference>
<dbReference type="Proteomes" id="UP000214975">
    <property type="component" value="Chromosome"/>
</dbReference>
<dbReference type="SUPFAM" id="SSF74650">
    <property type="entry name" value="Galactose mutarotase-like"/>
    <property type="match status" value="2"/>
</dbReference>
<dbReference type="InterPro" id="IPR037820">
    <property type="entry name" value="GH94N_NdvB"/>
</dbReference>
<evidence type="ECO:0000313" key="6">
    <source>
        <dbReference type="EMBL" id="AST58113.1"/>
    </source>
</evidence>
<dbReference type="CDD" id="cd11756">
    <property type="entry name" value="GH94N_ChvB_NdvB_1_like"/>
    <property type="match status" value="1"/>
</dbReference>
<reference evidence="6 7" key="1">
    <citation type="submission" date="2016-08" db="EMBL/GenBank/DDBJ databases">
        <title>A novel genetic cassette of butanologenic Thermoanaerobacterium thermosaccharolyticum that directly convert cellulose to butanol.</title>
        <authorList>
            <person name="Li T."/>
            <person name="He J."/>
        </authorList>
    </citation>
    <scope>NUCLEOTIDE SEQUENCE [LARGE SCALE GENOMIC DNA]</scope>
    <source>
        <strain evidence="6 7">TG57</strain>
    </source>
</reference>
<dbReference type="CDD" id="cd11753">
    <property type="entry name" value="GH94N_ChvB_NdvB_2_like"/>
    <property type="match status" value="1"/>
</dbReference>
<dbReference type="Gene3D" id="1.50.10.140">
    <property type="match status" value="1"/>
</dbReference>
<organism evidence="6 7">
    <name type="scientific">Thermoanaerobacterium thermosaccharolyticum</name>
    <name type="common">Clostridium thermosaccharolyticum</name>
    <dbReference type="NCBI Taxonomy" id="1517"/>
    <lineage>
        <taxon>Bacteria</taxon>
        <taxon>Bacillati</taxon>
        <taxon>Bacillota</taxon>
        <taxon>Clostridia</taxon>
        <taxon>Thermoanaerobacterales</taxon>
        <taxon>Thermoanaerobacteraceae</taxon>
        <taxon>Thermoanaerobacterium</taxon>
    </lineage>
</organism>
<dbReference type="Gene3D" id="1.50.10.10">
    <property type="match status" value="1"/>
</dbReference>
<feature type="domain" description="Glycoamylase-like" evidence="4">
    <location>
        <begin position="1327"/>
        <end position="1539"/>
    </location>
</feature>
<name>A0A223I064_THETR</name>
<dbReference type="InterPro" id="IPR010383">
    <property type="entry name" value="Glyco_hydrolase_94_b-supersand"/>
</dbReference>
<dbReference type="InterPro" id="IPR019282">
    <property type="entry name" value="Glycoamylase-like_cons_dom"/>
</dbReference>
<keyword evidence="1" id="KW-0328">Glycosyltransferase</keyword>